<feature type="region of interest" description="Disordered" evidence="8">
    <location>
        <begin position="50"/>
        <end position="73"/>
    </location>
</feature>
<name>A0A507DVS3_9FUNG</name>
<gene>
    <name evidence="9" type="ORF">PhCBS80983_g05450</name>
</gene>
<evidence type="ECO:0000256" key="6">
    <source>
        <dbReference type="ARBA" id="ARBA00023274"/>
    </source>
</evidence>
<evidence type="ECO:0000313" key="10">
    <source>
        <dbReference type="Proteomes" id="UP000318582"/>
    </source>
</evidence>
<dbReference type="GO" id="GO:0005763">
    <property type="term" value="C:mitochondrial small ribosomal subunit"/>
    <property type="evidence" value="ECO:0007669"/>
    <property type="project" value="TreeGrafter"/>
</dbReference>
<comment type="similarity">
    <text evidence="2">Belongs to the mitochondrion-specific ribosomal protein mS29 family.</text>
</comment>
<keyword evidence="6" id="KW-0687">Ribonucleoprotein</keyword>
<dbReference type="EMBL" id="QEAQ01000117">
    <property type="protein sequence ID" value="TPX55287.1"/>
    <property type="molecule type" value="Genomic_DNA"/>
</dbReference>
<evidence type="ECO:0000313" key="9">
    <source>
        <dbReference type="EMBL" id="TPX55287.1"/>
    </source>
</evidence>
<comment type="subcellular location">
    <subcellularLocation>
        <location evidence="1">Mitochondrion</location>
    </subcellularLocation>
</comment>
<dbReference type="Pfam" id="PF10236">
    <property type="entry name" value="DAP3"/>
    <property type="match status" value="1"/>
</dbReference>
<dbReference type="PANTHER" id="PTHR12810:SF0">
    <property type="entry name" value="SMALL RIBOSOMAL SUBUNIT PROTEIN MS29"/>
    <property type="match status" value="1"/>
</dbReference>
<dbReference type="AlphaFoldDB" id="A0A507DVS3"/>
<sequence length="475" mass="50958">MRVVRSAMFTLARAPSSSLYASSRIAAALSLRPSIATFRAFRPFSASSVPHSAWNKDTKPVSGGASDEAPPFDSLAVGTPRKTVVRWEHMEVNLGEWGPAKAKVENIGEFLRLPESILSGATTTADGLYPPALARQGLSAFMLRQTTLDVLDAVSQEASKEVCSGVIALDGSRGVGKSVTLLQTVSHCVKNGWVAIYLPHPSQWVNGTEPFEPVQGTSTFAQPAVAVRILKHFLQLNSSSGLATIESESGKKVSEIARQGVADPSRAQKALDEVLAALASGGKDRAKVLIAVDQINTFYCKTAYHDSESREVIANQLAAIQSFAGFFTLEKKLAHGALICAVDRSDTQHSSPLVNSLLSSLKSATASAPSQTSRPQHLQKQYHDLAAVDEFGVLLPERLAPASYDPLASATHLHPKLTRPIVVPPYDLYEVACAAAYYTDCDALGNVEVTRDYVEKELVLTGGNPLKLHKRCLSL</sequence>
<evidence type="ECO:0000256" key="7">
    <source>
        <dbReference type="ARBA" id="ARBA00035140"/>
    </source>
</evidence>
<evidence type="ECO:0000256" key="4">
    <source>
        <dbReference type="ARBA" id="ARBA00022980"/>
    </source>
</evidence>
<comment type="caution">
    <text evidence="9">The sequence shown here is derived from an EMBL/GenBank/DDBJ whole genome shotgun (WGS) entry which is preliminary data.</text>
</comment>
<dbReference type="Proteomes" id="UP000318582">
    <property type="component" value="Unassembled WGS sequence"/>
</dbReference>
<protein>
    <recommendedName>
        <fullName evidence="7">Small ribosomal subunit protein mS29</fullName>
    </recommendedName>
</protein>
<dbReference type="STRING" id="109895.A0A507DVS3"/>
<evidence type="ECO:0000256" key="5">
    <source>
        <dbReference type="ARBA" id="ARBA00023128"/>
    </source>
</evidence>
<keyword evidence="3" id="KW-0809">Transit peptide</keyword>
<accession>A0A507DVS3</accession>
<evidence type="ECO:0000256" key="2">
    <source>
        <dbReference type="ARBA" id="ARBA00009863"/>
    </source>
</evidence>
<evidence type="ECO:0000256" key="3">
    <source>
        <dbReference type="ARBA" id="ARBA00022946"/>
    </source>
</evidence>
<dbReference type="PANTHER" id="PTHR12810">
    <property type="entry name" value="MITOCHONDRIAL 28S RIBOSOMAL PROTEIN S29"/>
    <property type="match status" value="1"/>
</dbReference>
<organism evidence="9 10">
    <name type="scientific">Powellomyces hirtus</name>
    <dbReference type="NCBI Taxonomy" id="109895"/>
    <lineage>
        <taxon>Eukaryota</taxon>
        <taxon>Fungi</taxon>
        <taxon>Fungi incertae sedis</taxon>
        <taxon>Chytridiomycota</taxon>
        <taxon>Chytridiomycota incertae sedis</taxon>
        <taxon>Chytridiomycetes</taxon>
        <taxon>Spizellomycetales</taxon>
        <taxon>Powellomycetaceae</taxon>
        <taxon>Powellomyces</taxon>
    </lineage>
</organism>
<reference evidence="9 10" key="1">
    <citation type="journal article" date="2019" name="Sci. Rep.">
        <title>Comparative genomics of chytrid fungi reveal insights into the obligate biotrophic and pathogenic lifestyle of Synchytrium endobioticum.</title>
        <authorList>
            <person name="van de Vossenberg B.T.L.H."/>
            <person name="Warris S."/>
            <person name="Nguyen H.D.T."/>
            <person name="van Gent-Pelzer M.P.E."/>
            <person name="Joly D.L."/>
            <person name="van de Geest H.C."/>
            <person name="Bonants P.J.M."/>
            <person name="Smith D.S."/>
            <person name="Levesque C.A."/>
            <person name="van der Lee T.A.J."/>
        </authorList>
    </citation>
    <scope>NUCLEOTIDE SEQUENCE [LARGE SCALE GENOMIC DNA]</scope>
    <source>
        <strain evidence="9 10">CBS 809.83</strain>
    </source>
</reference>
<proteinExistence type="inferred from homology"/>
<evidence type="ECO:0000256" key="1">
    <source>
        <dbReference type="ARBA" id="ARBA00004173"/>
    </source>
</evidence>
<dbReference type="GO" id="GO:0003735">
    <property type="term" value="F:structural constituent of ribosome"/>
    <property type="evidence" value="ECO:0007669"/>
    <property type="project" value="TreeGrafter"/>
</dbReference>
<dbReference type="InterPro" id="IPR019368">
    <property type="entry name" value="Ribosomal_mS29"/>
</dbReference>
<keyword evidence="4" id="KW-0689">Ribosomal protein</keyword>
<evidence type="ECO:0000256" key="8">
    <source>
        <dbReference type="SAM" id="MobiDB-lite"/>
    </source>
</evidence>
<keyword evidence="5" id="KW-0496">Mitochondrion</keyword>
<keyword evidence="10" id="KW-1185">Reference proteome</keyword>